<protein>
    <recommendedName>
        <fullName evidence="7">Choline transporter-like protein</fullName>
    </recommendedName>
</protein>
<dbReference type="PANTHER" id="PTHR12385">
    <property type="entry name" value="CHOLINE TRANSPORTER-LIKE (SLC FAMILY 44)"/>
    <property type="match status" value="1"/>
</dbReference>
<sequence>MASCAVSSAGFLVLLATFPVPAVVYAVALGGPGVAVGVGAAALAGLEPFGVEAHLGWPFVGVGLLCFVGSMCAWSRLRLAISVIRCTAAFLRARPAVGLLPALFAMVHVVGSYFFAFFGGAPSSQNASPLVFIDESMPFDTVRMAGELTAQFAAGPSFKEGPLGFDGIGGVAIAVLDLPRTMVDLFMRLSSISACPRGFPAAASDGCFKMRKMKWDVQFWIRPLAGLLQDAGRFILEVVWFVDLSRLQCSLTRPPDKQAQEEVVQQAVPGGPRRRQRPPSCMRSFRNFAAEILEAVATWASKQAFVQVAISGCGFVPGATKAARLSASAPIGFLVVEGLANAFHRICELFLIGLAVVIASAWGCEGFKELLPPAAAAWLAAESLLHPYSVATTTILHCILMDTHTKQENDRAPSEANSLRAVMEQWDRDEDPGSFAQHYA</sequence>
<dbReference type="GO" id="GO:0022857">
    <property type="term" value="F:transmembrane transporter activity"/>
    <property type="evidence" value="ECO:0007669"/>
    <property type="project" value="UniProtKB-UniRule"/>
</dbReference>
<comment type="caution">
    <text evidence="7">Lacks conserved residue(s) required for the propagation of feature annotation.</text>
</comment>
<evidence type="ECO:0000313" key="9">
    <source>
        <dbReference type="Proteomes" id="UP000186817"/>
    </source>
</evidence>
<evidence type="ECO:0000256" key="2">
    <source>
        <dbReference type="ARBA" id="ARBA00007168"/>
    </source>
</evidence>
<dbReference type="PANTHER" id="PTHR12385:SF14">
    <property type="entry name" value="CHOLINE TRANSPORTER-LIKE 2"/>
    <property type="match status" value="1"/>
</dbReference>
<dbReference type="AlphaFoldDB" id="A0A1Q9CL06"/>
<feature type="transmembrane region" description="Helical" evidence="7">
    <location>
        <begin position="96"/>
        <end position="118"/>
    </location>
</feature>
<keyword evidence="3 7" id="KW-0812">Transmembrane</keyword>
<evidence type="ECO:0000256" key="1">
    <source>
        <dbReference type="ARBA" id="ARBA00004141"/>
    </source>
</evidence>
<comment type="function">
    <text evidence="7">Choline transporter.</text>
</comment>
<dbReference type="OrthoDB" id="448313at2759"/>
<dbReference type="GO" id="GO:0005886">
    <property type="term" value="C:plasma membrane"/>
    <property type="evidence" value="ECO:0007669"/>
    <property type="project" value="UniProtKB-SubCell"/>
</dbReference>
<evidence type="ECO:0000256" key="3">
    <source>
        <dbReference type="ARBA" id="ARBA00022692"/>
    </source>
</evidence>
<evidence type="ECO:0000256" key="5">
    <source>
        <dbReference type="ARBA" id="ARBA00023136"/>
    </source>
</evidence>
<evidence type="ECO:0000256" key="4">
    <source>
        <dbReference type="ARBA" id="ARBA00022989"/>
    </source>
</evidence>
<dbReference type="Pfam" id="PF04515">
    <property type="entry name" value="Choline_transpo"/>
    <property type="match status" value="1"/>
</dbReference>
<keyword evidence="5 7" id="KW-0472">Membrane</keyword>
<gene>
    <name evidence="8" type="ORF">AK812_SmicGene35630</name>
</gene>
<comment type="caution">
    <text evidence="8">The sequence shown here is derived from an EMBL/GenBank/DDBJ whole genome shotgun (WGS) entry which is preliminary data.</text>
</comment>
<comment type="similarity">
    <text evidence="2 7">Belongs to the CTL (choline transporter-like) family.</text>
</comment>
<keyword evidence="9" id="KW-1185">Reference proteome</keyword>
<keyword evidence="6" id="KW-0325">Glycoprotein</keyword>
<feature type="transmembrane region" description="Helical" evidence="7">
    <location>
        <begin position="55"/>
        <end position="75"/>
    </location>
</feature>
<accession>A0A1Q9CL06</accession>
<reference evidence="8 9" key="1">
    <citation type="submission" date="2016-02" db="EMBL/GenBank/DDBJ databases">
        <title>Genome analysis of coral dinoflagellate symbionts highlights evolutionary adaptations to a symbiotic lifestyle.</title>
        <authorList>
            <person name="Aranda M."/>
            <person name="Li Y."/>
            <person name="Liew Y.J."/>
            <person name="Baumgarten S."/>
            <person name="Simakov O."/>
            <person name="Wilson M."/>
            <person name="Piel J."/>
            <person name="Ashoor H."/>
            <person name="Bougouffa S."/>
            <person name="Bajic V.B."/>
            <person name="Ryu T."/>
            <person name="Ravasi T."/>
            <person name="Bayer T."/>
            <person name="Micklem G."/>
            <person name="Kim H."/>
            <person name="Bhak J."/>
            <person name="Lajeunesse T.C."/>
            <person name="Voolstra C.R."/>
        </authorList>
    </citation>
    <scope>NUCLEOTIDE SEQUENCE [LARGE SCALE GENOMIC DNA]</scope>
    <source>
        <strain evidence="8 9">CCMP2467</strain>
    </source>
</reference>
<comment type="subcellular location">
    <subcellularLocation>
        <location evidence="7">Cell membrane</location>
        <topology evidence="7">Multi-pass membrane protein</topology>
    </subcellularLocation>
    <subcellularLocation>
        <location evidence="1">Membrane</location>
        <topology evidence="1">Multi-pass membrane protein</topology>
    </subcellularLocation>
</comment>
<proteinExistence type="inferred from homology"/>
<organism evidence="8 9">
    <name type="scientific">Symbiodinium microadriaticum</name>
    <name type="common">Dinoflagellate</name>
    <name type="synonym">Zooxanthella microadriatica</name>
    <dbReference type="NCBI Taxonomy" id="2951"/>
    <lineage>
        <taxon>Eukaryota</taxon>
        <taxon>Sar</taxon>
        <taxon>Alveolata</taxon>
        <taxon>Dinophyceae</taxon>
        <taxon>Suessiales</taxon>
        <taxon>Symbiodiniaceae</taxon>
        <taxon>Symbiodinium</taxon>
    </lineage>
</organism>
<evidence type="ECO:0000313" key="8">
    <source>
        <dbReference type="EMBL" id="OLP83596.1"/>
    </source>
</evidence>
<evidence type="ECO:0000256" key="7">
    <source>
        <dbReference type="RuleBase" id="RU368066"/>
    </source>
</evidence>
<dbReference type="EMBL" id="LSRX01001105">
    <property type="protein sequence ID" value="OLP83596.1"/>
    <property type="molecule type" value="Genomic_DNA"/>
</dbReference>
<keyword evidence="4 7" id="KW-1133">Transmembrane helix</keyword>
<dbReference type="Proteomes" id="UP000186817">
    <property type="component" value="Unassembled WGS sequence"/>
</dbReference>
<dbReference type="InterPro" id="IPR007603">
    <property type="entry name" value="Choline_transptr-like"/>
</dbReference>
<evidence type="ECO:0000256" key="6">
    <source>
        <dbReference type="ARBA" id="ARBA00023180"/>
    </source>
</evidence>
<name>A0A1Q9CL06_SYMMI</name>
<dbReference type="OMA" id="HRICELF"/>